<comment type="caution">
    <text evidence="3">The sequence shown here is derived from an EMBL/GenBank/DDBJ whole genome shotgun (WGS) entry which is preliminary data.</text>
</comment>
<dbReference type="EMBL" id="APMP01000028">
    <property type="protein sequence ID" value="ENZ80626.1"/>
    <property type="molecule type" value="Genomic_DNA"/>
</dbReference>
<reference evidence="3 4" key="1">
    <citation type="journal article" date="2013" name="Genome Announc.">
        <title>Draft Genome Sequence for Caulobacter sp. Strain OR37, a Bacterium Tolerant to Heavy Metals.</title>
        <authorList>
            <person name="Utturkar S.M."/>
            <person name="Bollmann A."/>
            <person name="Brzoska R.M."/>
            <person name="Klingeman D.M."/>
            <person name="Epstein S.E."/>
            <person name="Palumbo A.V."/>
            <person name="Brown S.D."/>
        </authorList>
    </citation>
    <scope>NUCLEOTIDE SEQUENCE [LARGE SCALE GENOMIC DNA]</scope>
    <source>
        <strain evidence="3 4">OR37</strain>
    </source>
</reference>
<dbReference type="STRING" id="1292034.OR37_03448"/>
<dbReference type="AlphaFoldDB" id="R0CVT8"/>
<evidence type="ECO:0000313" key="3">
    <source>
        <dbReference type="EMBL" id="ENZ80626.1"/>
    </source>
</evidence>
<proteinExistence type="predicted"/>
<dbReference type="InterPro" id="IPR007372">
    <property type="entry name" value="Lipid/polyisoprenoid-bd_YceI"/>
</dbReference>
<keyword evidence="1" id="KW-0732">Signal</keyword>
<dbReference type="PANTHER" id="PTHR34406">
    <property type="entry name" value="PROTEIN YCEI"/>
    <property type="match status" value="1"/>
</dbReference>
<sequence precursor="true">MFRYCLAAISSVCLLGAAGLAPAQTRAPTAQASVNPAEARSGHYRVDPNHTRVAWSVSHNGFSTFQAMLTDVSGSLVLDVAHPEASKLDISIDMTKAASGLPKFDETLRGASIFNSAAFPSATFKSTRVERYGDRDAKVTGDLTFLGVTRPVTLDVRFNRAGPGSGAPGYRLGFDAKAVIDRNQFGLLAMPSIGNQVTLVVEAEFLLSEPKL</sequence>
<evidence type="ECO:0000256" key="1">
    <source>
        <dbReference type="SAM" id="SignalP"/>
    </source>
</evidence>
<keyword evidence="4" id="KW-1185">Reference proteome</keyword>
<dbReference type="SMART" id="SM00867">
    <property type="entry name" value="YceI"/>
    <property type="match status" value="1"/>
</dbReference>
<gene>
    <name evidence="3" type="ORF">OR37_03448</name>
</gene>
<dbReference type="PANTHER" id="PTHR34406:SF1">
    <property type="entry name" value="PROTEIN YCEI"/>
    <property type="match status" value="1"/>
</dbReference>
<feature type="signal peptide" evidence="1">
    <location>
        <begin position="1"/>
        <end position="23"/>
    </location>
</feature>
<evidence type="ECO:0000259" key="2">
    <source>
        <dbReference type="SMART" id="SM00867"/>
    </source>
</evidence>
<dbReference type="eggNOG" id="COG2353">
    <property type="taxonomic scope" value="Bacteria"/>
</dbReference>
<dbReference type="InterPro" id="IPR036761">
    <property type="entry name" value="TTHA0802/YceI-like_sf"/>
</dbReference>
<feature type="domain" description="Lipid/polyisoprenoid-binding YceI-like" evidence="2">
    <location>
        <begin position="43"/>
        <end position="206"/>
    </location>
</feature>
<dbReference type="Proteomes" id="UP000013063">
    <property type="component" value="Unassembled WGS sequence"/>
</dbReference>
<name>R0CVT8_CAUVI</name>
<protein>
    <recommendedName>
        <fullName evidence="2">Lipid/polyisoprenoid-binding YceI-like domain-containing protein</fullName>
    </recommendedName>
</protein>
<accession>R0CVT8</accession>
<dbReference type="PATRIC" id="fig|1292034.3.peg.3421"/>
<dbReference type="Pfam" id="PF04264">
    <property type="entry name" value="YceI"/>
    <property type="match status" value="1"/>
</dbReference>
<feature type="chain" id="PRO_5004339805" description="Lipid/polyisoprenoid-binding YceI-like domain-containing protein" evidence="1">
    <location>
        <begin position="24"/>
        <end position="212"/>
    </location>
</feature>
<dbReference type="SUPFAM" id="SSF101874">
    <property type="entry name" value="YceI-like"/>
    <property type="match status" value="1"/>
</dbReference>
<organism evidence="3 4">
    <name type="scientific">Caulobacter vibrioides OR37</name>
    <dbReference type="NCBI Taxonomy" id="1292034"/>
    <lineage>
        <taxon>Bacteria</taxon>
        <taxon>Pseudomonadati</taxon>
        <taxon>Pseudomonadota</taxon>
        <taxon>Alphaproteobacteria</taxon>
        <taxon>Caulobacterales</taxon>
        <taxon>Caulobacteraceae</taxon>
        <taxon>Caulobacter</taxon>
    </lineage>
</organism>
<evidence type="ECO:0000313" key="4">
    <source>
        <dbReference type="Proteomes" id="UP000013063"/>
    </source>
</evidence>
<dbReference type="Gene3D" id="2.40.128.110">
    <property type="entry name" value="Lipid/polyisoprenoid-binding, YceI-like"/>
    <property type="match status" value="1"/>
</dbReference>